<protein>
    <submittedName>
        <fullName evidence="4">Iron-sulfur flavoprotein</fullName>
    </submittedName>
</protein>
<sequence length="222" mass="25091">MKIFALCGSPRKNNSRTAQLLKQVLAGAQLEGAETEYVDLSESKINYCFGCGKCHKLGECIQKDSFNSLFGEILQAEGIILGSPVYAGHITAQLKTWFDRLANAIHCQRLAGKYGMVISTANGSGHEDAANYMEKVLRRIGVQVVDRMACTIPGGLLPEEAELLSRARDLGVTLARAIAEKREFPEQLEEQERLRNHYRQVILRNKDVWEWEYRYIQEKGWL</sequence>
<dbReference type="Proteomes" id="UP000425916">
    <property type="component" value="Chromosome"/>
</dbReference>
<dbReference type="Pfam" id="PF03358">
    <property type="entry name" value="FMN_red"/>
    <property type="match status" value="1"/>
</dbReference>
<accession>A0A6I5ZNG9</accession>
<evidence type="ECO:0000313" key="4">
    <source>
        <dbReference type="EMBL" id="QGP91147.1"/>
    </source>
</evidence>
<evidence type="ECO:0000313" key="5">
    <source>
        <dbReference type="Proteomes" id="UP000425916"/>
    </source>
</evidence>
<evidence type="ECO:0000259" key="3">
    <source>
        <dbReference type="Pfam" id="PF03358"/>
    </source>
</evidence>
<dbReference type="InterPro" id="IPR029039">
    <property type="entry name" value="Flavoprotein-like_sf"/>
</dbReference>
<keyword evidence="1" id="KW-0285">Flavoprotein</keyword>
<feature type="domain" description="NADPH-dependent FMN reductase-like" evidence="3">
    <location>
        <begin position="1"/>
        <end position="149"/>
    </location>
</feature>
<dbReference type="AlphaFoldDB" id="A0A6I5ZNG9"/>
<dbReference type="PANTHER" id="PTHR43278">
    <property type="entry name" value="NAD(P)H-DEPENDENT FMN-CONTAINING OXIDOREDUCTASE YWQN-RELATED"/>
    <property type="match status" value="1"/>
</dbReference>
<evidence type="ECO:0000256" key="2">
    <source>
        <dbReference type="ARBA" id="ARBA00022643"/>
    </source>
</evidence>
<keyword evidence="5" id="KW-1185">Reference proteome</keyword>
<dbReference type="Gene3D" id="3.40.50.360">
    <property type="match status" value="1"/>
</dbReference>
<dbReference type="SUPFAM" id="SSF52218">
    <property type="entry name" value="Flavoproteins"/>
    <property type="match status" value="1"/>
</dbReference>
<dbReference type="EMBL" id="CP046244">
    <property type="protein sequence ID" value="QGP91147.1"/>
    <property type="molecule type" value="Genomic_DNA"/>
</dbReference>
<organism evidence="4 5">
    <name type="scientific">Neomoorella glycerini</name>
    <dbReference type="NCBI Taxonomy" id="55779"/>
    <lineage>
        <taxon>Bacteria</taxon>
        <taxon>Bacillati</taxon>
        <taxon>Bacillota</taxon>
        <taxon>Clostridia</taxon>
        <taxon>Neomoorellales</taxon>
        <taxon>Neomoorellaceae</taxon>
        <taxon>Neomoorella</taxon>
    </lineage>
</organism>
<gene>
    <name evidence="4" type="ORF">MGLY_04720</name>
</gene>
<dbReference type="RefSeq" id="WP_246187465.1">
    <property type="nucleotide sequence ID" value="NZ_CP046244.1"/>
</dbReference>
<evidence type="ECO:0000256" key="1">
    <source>
        <dbReference type="ARBA" id="ARBA00022630"/>
    </source>
</evidence>
<keyword evidence="2" id="KW-0288">FMN</keyword>
<name>A0A6I5ZNG9_9FIRM</name>
<dbReference type="InterPro" id="IPR051796">
    <property type="entry name" value="ISF_SsuE-like"/>
</dbReference>
<dbReference type="GO" id="GO:0016491">
    <property type="term" value="F:oxidoreductase activity"/>
    <property type="evidence" value="ECO:0007669"/>
    <property type="project" value="InterPro"/>
</dbReference>
<proteinExistence type="predicted"/>
<dbReference type="PANTHER" id="PTHR43278:SF1">
    <property type="entry name" value="IRON-SULFUR FLAVOPROTEIN MJ1083"/>
    <property type="match status" value="1"/>
</dbReference>
<dbReference type="InterPro" id="IPR005025">
    <property type="entry name" value="FMN_Rdtase-like_dom"/>
</dbReference>
<reference evidence="4 5" key="1">
    <citation type="submission" date="2019-11" db="EMBL/GenBank/DDBJ databases">
        <title>Genome sequence of Moorella glycerini DSM11254.</title>
        <authorList>
            <person name="Poehlein A."/>
            <person name="Boeer T."/>
            <person name="Daniel R."/>
        </authorList>
    </citation>
    <scope>NUCLEOTIDE SEQUENCE [LARGE SCALE GENOMIC DNA]</scope>
    <source>
        <strain evidence="4 5">DSM 11254</strain>
    </source>
</reference>